<protein>
    <submittedName>
        <fullName evidence="11">Trk family potassium uptake protein</fullName>
    </submittedName>
</protein>
<dbReference type="PANTHER" id="PTHR32024:SF1">
    <property type="entry name" value="KTR SYSTEM POTASSIUM UPTAKE PROTEIN B"/>
    <property type="match status" value="1"/>
</dbReference>
<dbReference type="PANTHER" id="PTHR32024">
    <property type="entry name" value="TRK SYSTEM POTASSIUM UPTAKE PROTEIN TRKG-RELATED"/>
    <property type="match status" value="1"/>
</dbReference>
<dbReference type="OrthoDB" id="9810952at2"/>
<gene>
    <name evidence="11" type="ORF">FC774_16805</name>
    <name evidence="12" type="ORF">FDB51_08185</name>
</gene>
<feature type="transmembrane region" description="Helical" evidence="10">
    <location>
        <begin position="408"/>
        <end position="428"/>
    </location>
</feature>
<keyword evidence="3" id="KW-1003">Cell membrane</keyword>
<feature type="transmembrane region" description="Helical" evidence="10">
    <location>
        <begin position="311"/>
        <end position="330"/>
    </location>
</feature>
<keyword evidence="6" id="KW-0630">Potassium</keyword>
<reference evidence="13 14" key="1">
    <citation type="submission" date="2019-04" db="EMBL/GenBank/DDBJ databases">
        <title>Genome sequencing of Clostridium botulinum Groups I-IV and Clostridium butyricum.</title>
        <authorList>
            <person name="Brunt J."/>
            <person name="Van Vliet A.H.M."/>
            <person name="Stringer S.C."/>
            <person name="Carter A.T."/>
            <person name="Peck M.W."/>
        </authorList>
    </citation>
    <scope>NUCLEOTIDE SEQUENCE [LARGE SCALE GENOMIC DNA]</scope>
    <source>
        <strain evidence="11 14">1605</strain>
        <strain evidence="12 13">CB-K-33E</strain>
    </source>
</reference>
<keyword evidence="4" id="KW-0633">Potassium transport</keyword>
<evidence type="ECO:0000256" key="7">
    <source>
        <dbReference type="ARBA" id="ARBA00022989"/>
    </source>
</evidence>
<evidence type="ECO:0000256" key="10">
    <source>
        <dbReference type="SAM" id="Phobius"/>
    </source>
</evidence>
<evidence type="ECO:0000256" key="4">
    <source>
        <dbReference type="ARBA" id="ARBA00022538"/>
    </source>
</evidence>
<dbReference type="GO" id="GO:0005886">
    <property type="term" value="C:plasma membrane"/>
    <property type="evidence" value="ECO:0007669"/>
    <property type="project" value="UniProtKB-SubCell"/>
</dbReference>
<evidence type="ECO:0000256" key="3">
    <source>
        <dbReference type="ARBA" id="ARBA00022475"/>
    </source>
</evidence>
<dbReference type="GO" id="GO:0015379">
    <property type="term" value="F:potassium:chloride symporter activity"/>
    <property type="evidence" value="ECO:0007669"/>
    <property type="project" value="InterPro"/>
</dbReference>
<feature type="transmembrane region" description="Helical" evidence="10">
    <location>
        <begin position="351"/>
        <end position="372"/>
    </location>
</feature>
<dbReference type="NCBIfam" id="TIGR00933">
    <property type="entry name" value="2a38"/>
    <property type="match status" value="1"/>
</dbReference>
<evidence type="ECO:0000256" key="6">
    <source>
        <dbReference type="ARBA" id="ARBA00022958"/>
    </source>
</evidence>
<evidence type="ECO:0000256" key="9">
    <source>
        <dbReference type="ARBA" id="ARBA00023136"/>
    </source>
</evidence>
<evidence type="ECO:0000313" key="14">
    <source>
        <dbReference type="Proteomes" id="UP000476820"/>
    </source>
</evidence>
<keyword evidence="2" id="KW-0813">Transport</keyword>
<feature type="transmembrane region" description="Helical" evidence="10">
    <location>
        <begin position="230"/>
        <end position="249"/>
    </location>
</feature>
<evidence type="ECO:0000256" key="5">
    <source>
        <dbReference type="ARBA" id="ARBA00022692"/>
    </source>
</evidence>
<organism evidence="11 14">
    <name type="scientific">Clostridium botulinum</name>
    <dbReference type="NCBI Taxonomy" id="1491"/>
    <lineage>
        <taxon>Bacteria</taxon>
        <taxon>Bacillati</taxon>
        <taxon>Bacillota</taxon>
        <taxon>Clostridia</taxon>
        <taxon>Eubacteriales</taxon>
        <taxon>Clostridiaceae</taxon>
        <taxon>Clostridium</taxon>
    </lineage>
</organism>
<dbReference type="Proteomes" id="UP000473681">
    <property type="component" value="Unassembled WGS sequence"/>
</dbReference>
<accession>A0A0L9YCV0</accession>
<feature type="transmembrane region" description="Helical" evidence="10">
    <location>
        <begin position="75"/>
        <end position="100"/>
    </location>
</feature>
<evidence type="ECO:0000256" key="8">
    <source>
        <dbReference type="ARBA" id="ARBA00023065"/>
    </source>
</evidence>
<evidence type="ECO:0000313" key="12">
    <source>
        <dbReference type="EMBL" id="NFN35107.1"/>
    </source>
</evidence>
<evidence type="ECO:0000313" key="11">
    <source>
        <dbReference type="EMBL" id="NFF89490.1"/>
    </source>
</evidence>
<dbReference type="AlphaFoldDB" id="A0A0L9YCV0"/>
<dbReference type="Proteomes" id="UP000476820">
    <property type="component" value="Unassembled WGS sequence"/>
</dbReference>
<keyword evidence="9 10" id="KW-0472">Membrane</keyword>
<feature type="transmembrane region" description="Helical" evidence="10">
    <location>
        <begin position="12"/>
        <end position="33"/>
    </location>
</feature>
<dbReference type="EMBL" id="SWVK01000009">
    <property type="protein sequence ID" value="NFN35107.1"/>
    <property type="molecule type" value="Genomic_DNA"/>
</dbReference>
<feature type="transmembrane region" description="Helical" evidence="10">
    <location>
        <begin position="130"/>
        <end position="151"/>
    </location>
</feature>
<dbReference type="Pfam" id="PF02386">
    <property type="entry name" value="TrkH"/>
    <property type="match status" value="1"/>
</dbReference>
<comment type="subcellular location">
    <subcellularLocation>
        <location evidence="1">Cell membrane</location>
        <topology evidence="1">Multi-pass membrane protein</topology>
    </subcellularLocation>
</comment>
<evidence type="ECO:0000256" key="1">
    <source>
        <dbReference type="ARBA" id="ARBA00004651"/>
    </source>
</evidence>
<keyword evidence="5 10" id="KW-0812">Transmembrane</keyword>
<dbReference type="InterPro" id="IPR003445">
    <property type="entry name" value="Cat_transpt"/>
</dbReference>
<evidence type="ECO:0000256" key="2">
    <source>
        <dbReference type="ARBA" id="ARBA00022448"/>
    </source>
</evidence>
<dbReference type="InterPro" id="IPR004772">
    <property type="entry name" value="TrkH"/>
</dbReference>
<proteinExistence type="predicted"/>
<feature type="transmembrane region" description="Helical" evidence="10">
    <location>
        <begin position="193"/>
        <end position="218"/>
    </location>
</feature>
<keyword evidence="8" id="KW-0406">Ion transport</keyword>
<dbReference type="EMBL" id="SWOV01000074">
    <property type="protein sequence ID" value="NFF89490.1"/>
    <property type="molecule type" value="Genomic_DNA"/>
</dbReference>
<sequence>MSIINNKFKLNPVQILAMGFVILIFVGGVLLSLPMSSASGESTNFLDALFTSTSASCVTGLVVKDTGTYWSSTGQVIILILIEIGGLGFMSFATFIAMLFGKKITLKNRLVMQEAMNTLSIQGLVKMLRYVMGITFSIQILGACILSTQFVPEFGLKKGSFYSIFHSVSFFCNAGFDVIGNFESLTRYYNKPVVLLTVSSLIIIGGLGFTVLLEIYNFKGIKKLSSHTKLVLLVTVALIFFGGVFIFALEYTNVNTIGNMNLRDKIFNSLLASVSPRTAGVNSIPIDEMHTASKFFTIILMFIGGSPGSTAGGLKTTTFGVIILTVICVIKGKEDTELFGRRFPKELVYKAFSLLFIGMTLVMVVTMILTITDPNESLISLLYETTSAFGTVGLTTGVTQRLSSMGKIMIIVMMYLGRVGPLTVALALTKRRKRTLYKYPEAKILIG</sequence>
<dbReference type="RefSeq" id="WP_053341700.1">
    <property type="nucleotide sequence ID" value="NZ_LFPD01000008.1"/>
</dbReference>
<evidence type="ECO:0000313" key="13">
    <source>
        <dbReference type="Proteomes" id="UP000473681"/>
    </source>
</evidence>
<keyword evidence="7 10" id="KW-1133">Transmembrane helix</keyword>
<name>A0A0L9YCV0_CLOBO</name>
<comment type="caution">
    <text evidence="11">The sequence shown here is derived from an EMBL/GenBank/DDBJ whole genome shotgun (WGS) entry which is preliminary data.</text>
</comment>